<dbReference type="GO" id="GO:0003682">
    <property type="term" value="F:chromatin binding"/>
    <property type="evidence" value="ECO:0007669"/>
    <property type="project" value="InterPro"/>
</dbReference>
<dbReference type="PANTHER" id="PTHR36384:SF1">
    <property type="entry name" value="SAWADEE PROTEIN"/>
    <property type="match status" value="1"/>
</dbReference>
<dbReference type="PANTHER" id="PTHR36384">
    <property type="entry name" value="SAWADEE PROTEIN"/>
    <property type="match status" value="1"/>
</dbReference>
<dbReference type="Gene3D" id="2.30.30.140">
    <property type="match status" value="1"/>
</dbReference>
<accession>A0A2R6XDR4</accession>
<name>A0A2R6XDR4_MARPO</name>
<proteinExistence type="predicted"/>
<feature type="domain" description="SAWADEE" evidence="1">
    <location>
        <begin position="6"/>
        <end position="138"/>
    </location>
</feature>
<sequence length="180" mass="20959">MNRGPKLEIRSRIDGAWYDGDLILEGNLVRVHFSGYSRDDDEVWRICAVQDKRSIIGTEKVRLRSRQFQDQECSSIKEGTEICAILRTDEFIKYYDAVLIKVKRTPHIHGVCFCSFQVAWKGGPREGQKAYLKCGDICVLRLNKEVLYRHPVIKMLTDLAGRNPKTRLSRVEQTRKMEKR</sequence>
<evidence type="ECO:0000313" key="2">
    <source>
        <dbReference type="EMBL" id="PTQ44243.1"/>
    </source>
</evidence>
<dbReference type="InterPro" id="IPR032001">
    <property type="entry name" value="SAWADEE_dom"/>
</dbReference>
<dbReference type="EMBL" id="KZ772693">
    <property type="protein sequence ID" value="PTQ44243.1"/>
    <property type="molecule type" value="Genomic_DNA"/>
</dbReference>
<dbReference type="Pfam" id="PF16719">
    <property type="entry name" value="SAWADEE"/>
    <property type="match status" value="1"/>
</dbReference>
<organism evidence="2 3">
    <name type="scientific">Marchantia polymorpha</name>
    <name type="common">Common liverwort</name>
    <name type="synonym">Marchantia aquatica</name>
    <dbReference type="NCBI Taxonomy" id="3197"/>
    <lineage>
        <taxon>Eukaryota</taxon>
        <taxon>Viridiplantae</taxon>
        <taxon>Streptophyta</taxon>
        <taxon>Embryophyta</taxon>
        <taxon>Marchantiophyta</taxon>
        <taxon>Marchantiopsida</taxon>
        <taxon>Marchantiidae</taxon>
        <taxon>Marchantiales</taxon>
        <taxon>Marchantiaceae</taxon>
        <taxon>Marchantia</taxon>
    </lineage>
</organism>
<dbReference type="Gramene" id="Mp2g06440.1">
    <property type="protein sequence ID" value="Mp2g06440.1.cds"/>
    <property type="gene ID" value="Mp2g06440"/>
</dbReference>
<reference evidence="3" key="1">
    <citation type="journal article" date="2017" name="Cell">
        <title>Insights into land plant evolution garnered from the Marchantia polymorpha genome.</title>
        <authorList>
            <person name="Bowman J.L."/>
            <person name="Kohchi T."/>
            <person name="Yamato K.T."/>
            <person name="Jenkins J."/>
            <person name="Shu S."/>
            <person name="Ishizaki K."/>
            <person name="Yamaoka S."/>
            <person name="Nishihama R."/>
            <person name="Nakamura Y."/>
            <person name="Berger F."/>
            <person name="Adam C."/>
            <person name="Aki S.S."/>
            <person name="Althoff F."/>
            <person name="Araki T."/>
            <person name="Arteaga-Vazquez M.A."/>
            <person name="Balasubrmanian S."/>
            <person name="Barry K."/>
            <person name="Bauer D."/>
            <person name="Boehm C.R."/>
            <person name="Briginshaw L."/>
            <person name="Caballero-Perez J."/>
            <person name="Catarino B."/>
            <person name="Chen F."/>
            <person name="Chiyoda S."/>
            <person name="Chovatia M."/>
            <person name="Davies K.M."/>
            <person name="Delmans M."/>
            <person name="Demura T."/>
            <person name="Dierschke T."/>
            <person name="Dolan L."/>
            <person name="Dorantes-Acosta A.E."/>
            <person name="Eklund D.M."/>
            <person name="Florent S.N."/>
            <person name="Flores-Sandoval E."/>
            <person name="Fujiyama A."/>
            <person name="Fukuzawa H."/>
            <person name="Galik B."/>
            <person name="Grimanelli D."/>
            <person name="Grimwood J."/>
            <person name="Grossniklaus U."/>
            <person name="Hamada T."/>
            <person name="Haseloff J."/>
            <person name="Hetherington A.J."/>
            <person name="Higo A."/>
            <person name="Hirakawa Y."/>
            <person name="Hundley H.N."/>
            <person name="Ikeda Y."/>
            <person name="Inoue K."/>
            <person name="Inoue S.I."/>
            <person name="Ishida S."/>
            <person name="Jia Q."/>
            <person name="Kakita M."/>
            <person name="Kanazawa T."/>
            <person name="Kawai Y."/>
            <person name="Kawashima T."/>
            <person name="Kennedy M."/>
            <person name="Kinose K."/>
            <person name="Kinoshita T."/>
            <person name="Kohara Y."/>
            <person name="Koide E."/>
            <person name="Komatsu K."/>
            <person name="Kopischke S."/>
            <person name="Kubo M."/>
            <person name="Kyozuka J."/>
            <person name="Lagercrantz U."/>
            <person name="Lin S.S."/>
            <person name="Lindquist E."/>
            <person name="Lipzen A.M."/>
            <person name="Lu C.W."/>
            <person name="De Luna E."/>
            <person name="Martienssen R.A."/>
            <person name="Minamino N."/>
            <person name="Mizutani M."/>
            <person name="Mizutani M."/>
            <person name="Mochizuki N."/>
            <person name="Monte I."/>
            <person name="Mosher R."/>
            <person name="Nagasaki H."/>
            <person name="Nakagami H."/>
            <person name="Naramoto S."/>
            <person name="Nishitani K."/>
            <person name="Ohtani M."/>
            <person name="Okamoto T."/>
            <person name="Okumura M."/>
            <person name="Phillips J."/>
            <person name="Pollak B."/>
            <person name="Reinders A."/>
            <person name="Rovekamp M."/>
            <person name="Sano R."/>
            <person name="Sawa S."/>
            <person name="Schmid M.W."/>
            <person name="Shirakawa M."/>
            <person name="Solano R."/>
            <person name="Spunde A."/>
            <person name="Suetsugu N."/>
            <person name="Sugano S."/>
            <person name="Sugiyama A."/>
            <person name="Sun R."/>
            <person name="Suzuki Y."/>
            <person name="Takenaka M."/>
            <person name="Takezawa D."/>
            <person name="Tomogane H."/>
            <person name="Tsuzuki M."/>
            <person name="Ueda T."/>
            <person name="Umeda M."/>
            <person name="Ward J.M."/>
            <person name="Watanabe Y."/>
            <person name="Yazaki K."/>
            <person name="Yokoyama R."/>
            <person name="Yoshitake Y."/>
            <person name="Yotsui I."/>
            <person name="Zachgo S."/>
            <person name="Schmutz J."/>
        </authorList>
    </citation>
    <scope>NUCLEOTIDE SEQUENCE [LARGE SCALE GENOMIC DNA]</scope>
    <source>
        <strain evidence="3">Tak-1</strain>
    </source>
</reference>
<evidence type="ECO:0000259" key="1">
    <source>
        <dbReference type="Pfam" id="PF16719"/>
    </source>
</evidence>
<dbReference type="Proteomes" id="UP000244005">
    <property type="component" value="Unassembled WGS sequence"/>
</dbReference>
<protein>
    <recommendedName>
        <fullName evidence="1">SAWADEE domain-containing protein</fullName>
    </recommendedName>
</protein>
<dbReference type="OMA" id="CACRFTA"/>
<dbReference type="OrthoDB" id="1866990at2759"/>
<keyword evidence="3" id="KW-1185">Reference proteome</keyword>
<dbReference type="AlphaFoldDB" id="A0A2R6XDR4"/>
<evidence type="ECO:0000313" key="3">
    <source>
        <dbReference type="Proteomes" id="UP000244005"/>
    </source>
</evidence>
<gene>
    <name evidence="2" type="ORF">MARPO_0021s0099</name>
</gene>